<dbReference type="GO" id="GO:0003677">
    <property type="term" value="F:DNA binding"/>
    <property type="evidence" value="ECO:0007669"/>
    <property type="project" value="UniProtKB-KW"/>
</dbReference>
<gene>
    <name evidence="8" type="ORF">GGR28_002399</name>
</gene>
<evidence type="ECO:0000256" key="1">
    <source>
        <dbReference type="ARBA" id="ARBA00010641"/>
    </source>
</evidence>
<dbReference type="GO" id="GO:0016987">
    <property type="term" value="F:sigma factor activity"/>
    <property type="evidence" value="ECO:0007669"/>
    <property type="project" value="UniProtKB-KW"/>
</dbReference>
<sequence length="191" mass="22300">MERPIASDIERSSEELVLGGRSGDKDCLNEIYTRFADRVYFKCRSIVKNETVAHDLAHDVFIKVFTNLDKLKNPEGLGSWIFSITYNHCVTYLRQARRLRFEEIQVDRDPADTGEEEFTEKMLGELRISQLARMLDQLKEEEQIILLLKYQEGLSVLQIGRLLDIGESAVKMRLKRSRTHLAELYRQMESE</sequence>
<dbReference type="InterPro" id="IPR013325">
    <property type="entry name" value="RNA_pol_sigma_r2"/>
</dbReference>
<dbReference type="PANTHER" id="PTHR43133">
    <property type="entry name" value="RNA POLYMERASE ECF-TYPE SIGMA FACTO"/>
    <property type="match status" value="1"/>
</dbReference>
<dbReference type="InterPro" id="IPR013249">
    <property type="entry name" value="RNA_pol_sigma70_r4_t2"/>
</dbReference>
<dbReference type="NCBIfam" id="TIGR02937">
    <property type="entry name" value="sigma70-ECF"/>
    <property type="match status" value="1"/>
</dbReference>
<protein>
    <submittedName>
        <fullName evidence="8">RNA polymerase sigma-70 factor (ECF subfamily)</fullName>
    </submittedName>
</protein>
<evidence type="ECO:0000256" key="2">
    <source>
        <dbReference type="ARBA" id="ARBA00023015"/>
    </source>
</evidence>
<dbReference type="SUPFAM" id="SSF88659">
    <property type="entry name" value="Sigma3 and sigma4 domains of RNA polymerase sigma factors"/>
    <property type="match status" value="1"/>
</dbReference>
<dbReference type="EMBL" id="JACIFF010000006">
    <property type="protein sequence ID" value="MBB4079772.1"/>
    <property type="molecule type" value="Genomic_DNA"/>
</dbReference>
<comment type="similarity">
    <text evidence="1">Belongs to the sigma-70 factor family. ECF subfamily.</text>
</comment>
<dbReference type="InterPro" id="IPR014284">
    <property type="entry name" value="RNA_pol_sigma-70_dom"/>
</dbReference>
<keyword evidence="4" id="KW-0238">DNA-binding</keyword>
<reference evidence="8 9" key="1">
    <citation type="submission" date="2020-08" db="EMBL/GenBank/DDBJ databases">
        <title>Genomic Encyclopedia of Type Strains, Phase IV (KMG-IV): sequencing the most valuable type-strain genomes for metagenomic binning, comparative biology and taxonomic classification.</title>
        <authorList>
            <person name="Goeker M."/>
        </authorList>
    </citation>
    <scope>NUCLEOTIDE SEQUENCE [LARGE SCALE GENOMIC DNA]</scope>
    <source>
        <strain evidence="8 9">DSM 105137</strain>
    </source>
</reference>
<keyword evidence="3" id="KW-0731">Sigma factor</keyword>
<dbReference type="InterPro" id="IPR036388">
    <property type="entry name" value="WH-like_DNA-bd_sf"/>
</dbReference>
<evidence type="ECO:0000259" key="6">
    <source>
        <dbReference type="Pfam" id="PF04542"/>
    </source>
</evidence>
<accession>A0A840E7R7</accession>
<dbReference type="CDD" id="cd06171">
    <property type="entry name" value="Sigma70_r4"/>
    <property type="match status" value="1"/>
</dbReference>
<evidence type="ECO:0000259" key="7">
    <source>
        <dbReference type="Pfam" id="PF08281"/>
    </source>
</evidence>
<dbReference type="InterPro" id="IPR007627">
    <property type="entry name" value="RNA_pol_sigma70_r2"/>
</dbReference>
<keyword evidence="5" id="KW-0804">Transcription</keyword>
<dbReference type="Gene3D" id="1.10.1740.10">
    <property type="match status" value="1"/>
</dbReference>
<dbReference type="RefSeq" id="WP_183496018.1">
    <property type="nucleotide sequence ID" value="NZ_JACIFF010000006.1"/>
</dbReference>
<dbReference type="GO" id="GO:0006352">
    <property type="term" value="P:DNA-templated transcription initiation"/>
    <property type="evidence" value="ECO:0007669"/>
    <property type="project" value="InterPro"/>
</dbReference>
<comment type="caution">
    <text evidence="8">The sequence shown here is derived from an EMBL/GenBank/DDBJ whole genome shotgun (WGS) entry which is preliminary data.</text>
</comment>
<dbReference type="Gene3D" id="1.10.10.10">
    <property type="entry name" value="Winged helix-like DNA-binding domain superfamily/Winged helix DNA-binding domain"/>
    <property type="match status" value="1"/>
</dbReference>
<evidence type="ECO:0000256" key="5">
    <source>
        <dbReference type="ARBA" id="ARBA00023163"/>
    </source>
</evidence>
<feature type="domain" description="RNA polymerase sigma factor 70 region 4 type 2" evidence="7">
    <location>
        <begin position="130"/>
        <end position="181"/>
    </location>
</feature>
<dbReference type="Pfam" id="PF08281">
    <property type="entry name" value="Sigma70_r4_2"/>
    <property type="match status" value="1"/>
</dbReference>
<name>A0A840E7R7_9BACT</name>
<dbReference type="AlphaFoldDB" id="A0A840E7R7"/>
<dbReference type="Proteomes" id="UP000576209">
    <property type="component" value="Unassembled WGS sequence"/>
</dbReference>
<evidence type="ECO:0000256" key="3">
    <source>
        <dbReference type="ARBA" id="ARBA00023082"/>
    </source>
</evidence>
<feature type="domain" description="RNA polymerase sigma-70 region 2" evidence="6">
    <location>
        <begin position="31"/>
        <end position="98"/>
    </location>
</feature>
<evidence type="ECO:0000313" key="8">
    <source>
        <dbReference type="EMBL" id="MBB4079772.1"/>
    </source>
</evidence>
<dbReference type="PANTHER" id="PTHR43133:SF8">
    <property type="entry name" value="RNA POLYMERASE SIGMA FACTOR HI_1459-RELATED"/>
    <property type="match status" value="1"/>
</dbReference>
<dbReference type="InterPro" id="IPR013324">
    <property type="entry name" value="RNA_pol_sigma_r3/r4-like"/>
</dbReference>
<proteinExistence type="inferred from homology"/>
<evidence type="ECO:0000256" key="4">
    <source>
        <dbReference type="ARBA" id="ARBA00023125"/>
    </source>
</evidence>
<dbReference type="Pfam" id="PF04542">
    <property type="entry name" value="Sigma70_r2"/>
    <property type="match status" value="1"/>
</dbReference>
<evidence type="ECO:0000313" key="9">
    <source>
        <dbReference type="Proteomes" id="UP000576209"/>
    </source>
</evidence>
<keyword evidence="9" id="KW-1185">Reference proteome</keyword>
<organism evidence="8 9">
    <name type="scientific">Neolewinella aquimaris</name>
    <dbReference type="NCBI Taxonomy" id="1835722"/>
    <lineage>
        <taxon>Bacteria</taxon>
        <taxon>Pseudomonadati</taxon>
        <taxon>Bacteroidota</taxon>
        <taxon>Saprospiria</taxon>
        <taxon>Saprospirales</taxon>
        <taxon>Lewinellaceae</taxon>
        <taxon>Neolewinella</taxon>
    </lineage>
</organism>
<dbReference type="SUPFAM" id="SSF88946">
    <property type="entry name" value="Sigma2 domain of RNA polymerase sigma factors"/>
    <property type="match status" value="1"/>
</dbReference>
<dbReference type="InterPro" id="IPR039425">
    <property type="entry name" value="RNA_pol_sigma-70-like"/>
</dbReference>
<keyword evidence="2" id="KW-0805">Transcription regulation</keyword>